<dbReference type="AlphaFoldDB" id="M7XGP5"/>
<accession>M7XGP5</accession>
<dbReference type="EMBL" id="AMZY02000009">
    <property type="protein sequence ID" value="EMS33718.1"/>
    <property type="molecule type" value="Genomic_DNA"/>
</dbReference>
<dbReference type="InParanoid" id="M7XGP5"/>
<proteinExistence type="predicted"/>
<dbReference type="STRING" id="1239962.C943_04597"/>
<dbReference type="Proteomes" id="UP000010953">
    <property type="component" value="Unassembled WGS sequence"/>
</dbReference>
<evidence type="ECO:0000313" key="2">
    <source>
        <dbReference type="Proteomes" id="UP000010953"/>
    </source>
</evidence>
<organism evidence="1 2">
    <name type="scientific">Mariniradius saccharolyticus AK6</name>
    <dbReference type="NCBI Taxonomy" id="1239962"/>
    <lineage>
        <taxon>Bacteria</taxon>
        <taxon>Pseudomonadati</taxon>
        <taxon>Bacteroidota</taxon>
        <taxon>Cytophagia</taxon>
        <taxon>Cytophagales</taxon>
        <taxon>Cyclobacteriaceae</taxon>
        <taxon>Mariniradius</taxon>
    </lineage>
</organism>
<sequence>MPAWRIENSKILQFSKNGHFQGSKVDYETATDVNFDALFLKIQ</sequence>
<evidence type="ECO:0000313" key="1">
    <source>
        <dbReference type="EMBL" id="EMS33718.1"/>
    </source>
</evidence>
<name>M7XGP5_9BACT</name>
<keyword evidence="2" id="KW-1185">Reference proteome</keyword>
<comment type="caution">
    <text evidence="1">The sequence shown here is derived from an EMBL/GenBank/DDBJ whole genome shotgun (WGS) entry which is preliminary data.</text>
</comment>
<gene>
    <name evidence="1" type="ORF">C943_04597</name>
</gene>
<reference evidence="1" key="1">
    <citation type="submission" date="2013-01" db="EMBL/GenBank/DDBJ databases">
        <title>Genome assembly of Mariniradius saccharolyticus AK6.</title>
        <authorList>
            <person name="Vaidya B."/>
            <person name="Khatri I."/>
            <person name="Tanuku N.R.S."/>
            <person name="Subramanian S."/>
            <person name="Pinnaka A."/>
        </authorList>
    </citation>
    <scope>NUCLEOTIDE SEQUENCE [LARGE SCALE GENOMIC DNA]</scope>
    <source>
        <strain evidence="1">AK6</strain>
    </source>
</reference>
<protein>
    <submittedName>
        <fullName evidence="1">Uncharacterized protein</fullName>
    </submittedName>
</protein>